<dbReference type="eggNOG" id="COG0490">
    <property type="taxonomic scope" value="Bacteria"/>
</dbReference>
<feature type="transmembrane region" description="Helical" evidence="8">
    <location>
        <begin position="56"/>
        <end position="75"/>
    </location>
</feature>
<feature type="transmembrane region" description="Helical" evidence="8">
    <location>
        <begin position="272"/>
        <end position="291"/>
    </location>
</feature>
<feature type="domain" description="RCK N-terminal" evidence="9">
    <location>
        <begin position="407"/>
        <end position="523"/>
    </location>
</feature>
<evidence type="ECO:0000256" key="1">
    <source>
        <dbReference type="ARBA" id="ARBA00004141"/>
    </source>
</evidence>
<keyword evidence="7 8" id="KW-0472">Membrane</keyword>
<comment type="similarity">
    <text evidence="2">Belongs to the monovalent cation:proton antiporter 2 (CPA2) transporter (TC 2.A.37) family.</text>
</comment>
<dbReference type="KEGG" id="fsi:Flexsi_1064"/>
<organism evidence="11 12">
    <name type="scientific">Flexistipes sinusarabici (strain ATCC 49648 / DSM 4947 / MAS 10)</name>
    <dbReference type="NCBI Taxonomy" id="717231"/>
    <lineage>
        <taxon>Bacteria</taxon>
        <taxon>Pseudomonadati</taxon>
        <taxon>Deferribacterota</taxon>
        <taxon>Deferribacteres</taxon>
        <taxon>Deferribacterales</taxon>
        <taxon>Flexistipitaceae</taxon>
        <taxon>Flexistipes</taxon>
    </lineage>
</organism>
<evidence type="ECO:0000256" key="8">
    <source>
        <dbReference type="SAM" id="Phobius"/>
    </source>
</evidence>
<dbReference type="GO" id="GO:0008324">
    <property type="term" value="F:monoatomic cation transmembrane transporter activity"/>
    <property type="evidence" value="ECO:0007669"/>
    <property type="project" value="InterPro"/>
</dbReference>
<comment type="subcellular location">
    <subcellularLocation>
        <location evidence="1">Membrane</location>
        <topology evidence="1">Multi-pass membrane protein</topology>
    </subcellularLocation>
</comment>
<dbReference type="Gene3D" id="1.20.1530.20">
    <property type="match status" value="1"/>
</dbReference>
<dbReference type="InterPro" id="IPR038770">
    <property type="entry name" value="Na+/solute_symporter_sf"/>
</dbReference>
<evidence type="ECO:0000256" key="6">
    <source>
        <dbReference type="ARBA" id="ARBA00022989"/>
    </source>
</evidence>
<feature type="transmembrane region" description="Helical" evidence="8">
    <location>
        <begin position="32"/>
        <end position="50"/>
    </location>
</feature>
<dbReference type="GO" id="GO:0015297">
    <property type="term" value="F:antiporter activity"/>
    <property type="evidence" value="ECO:0007669"/>
    <property type="project" value="InterPro"/>
</dbReference>
<dbReference type="SUPFAM" id="SSF51735">
    <property type="entry name" value="NAD(P)-binding Rossmann-fold domains"/>
    <property type="match status" value="1"/>
</dbReference>
<evidence type="ECO:0000256" key="4">
    <source>
        <dbReference type="ARBA" id="ARBA00022538"/>
    </source>
</evidence>
<evidence type="ECO:0000313" key="11">
    <source>
        <dbReference type="EMBL" id="AEI14721.1"/>
    </source>
</evidence>
<dbReference type="Pfam" id="PF02080">
    <property type="entry name" value="TrkA_C"/>
    <property type="match status" value="1"/>
</dbReference>
<feature type="transmembrane region" description="Helical" evidence="8">
    <location>
        <begin position="179"/>
        <end position="199"/>
    </location>
</feature>
<reference evidence="11 12" key="1">
    <citation type="journal article" date="2011" name="Stand. Genomic Sci.">
        <title>Genome sequence of the moderately thermophilic halophile Flexistipes sinusarabici strain (MAS10).</title>
        <authorList>
            <person name="Lapidus A."/>
            <person name="Chertkov O."/>
            <person name="Nolan M."/>
            <person name="Lucas S."/>
            <person name="Hammon N."/>
            <person name="Deshpande S."/>
            <person name="Cheng J.F."/>
            <person name="Tapia R."/>
            <person name="Han C."/>
            <person name="Goodwin L."/>
            <person name="Pitluck S."/>
            <person name="Liolios K."/>
            <person name="Pagani I."/>
            <person name="Ivanova N."/>
            <person name="Huntemann M."/>
            <person name="Mavromatis K."/>
            <person name="Mikhailova N."/>
            <person name="Pati A."/>
            <person name="Chen A."/>
            <person name="Palaniappan K."/>
            <person name="Land M."/>
            <person name="Hauser L."/>
            <person name="Brambilla E.M."/>
            <person name="Rohde M."/>
            <person name="Abt B."/>
            <person name="Spring S."/>
            <person name="Goker M."/>
            <person name="Bristow J."/>
            <person name="Eisen J.A."/>
            <person name="Markowitz V."/>
            <person name="Hugenholtz P."/>
            <person name="Kyrpides N.C."/>
            <person name="Klenk H.P."/>
            <person name="Woyke T."/>
        </authorList>
    </citation>
    <scope>NUCLEOTIDE SEQUENCE [LARGE SCALE GENOMIC DNA]</scope>
    <source>
        <strain evidence="12">DSM 4947 / MAS 10</strain>
    </source>
</reference>
<keyword evidence="4" id="KW-0406">Ion transport</keyword>
<sequence length="657" mass="73920">MEHFSFLQEITIVFILSSFVIFLFNKMKLPSILGFIISGLLAGPYGFKLVSEVEQVNLISEIGIILLLFTIGLEFSIKRLNKIKDIFIYGGSLQVFGTIILTFAAAYFILGFPVKLSLVISFIISLSSTAIVLKIFQEQGETQTPHGNISVGILIFQDITVVIMLLLIPYMSAGAQADFAGIIYALLKSALIILGFFLVARKIVPKLIYEVLKLQNNELFLIFSLSICFIIAFIANKAGLSLAFGAFLAGIIISESEYSHHVFENIMPFKEVFVSFFFISIGMLLNINFFLQRPFVIILLALLIMFFKCIIVILGMRIIKIPLKAAFLAGISLSQIGEFSFLLTRFAYENGILSDAIFQYLISSTIITMMLSILLIKEMHAVVGWLDRFVSFDALEKGERKSASSLKNHVIIIGYGISGKNLVKSCKTFNIPYVIIEFNPKTVRYYSIKEENIFFGDASQEHVLKEANIEEAKLVSLAISDPVATRRTVYKIREIAPSIDIIARTRFYQEVNGLRSLGADYVVAEEYEASIRIFNIVLNKYLISGDDIDKFEKLLRKNSYQAFGDYSETDTFHDLLNNIPEYEIQTLSLKNLPSFVGKTFEDLQLIRRFDILVLAVKKGDELIANPLADRVLESGDQLVVFGRSDGIKKLFGEQKKK</sequence>
<dbReference type="OrthoDB" id="9781411at2"/>
<dbReference type="Pfam" id="PF02254">
    <property type="entry name" value="TrkA_N"/>
    <property type="match status" value="1"/>
</dbReference>
<feature type="transmembrane region" description="Helical" evidence="8">
    <location>
        <begin position="148"/>
        <end position="173"/>
    </location>
</feature>
<feature type="transmembrane region" description="Helical" evidence="8">
    <location>
        <begin position="356"/>
        <end position="376"/>
    </location>
</feature>
<evidence type="ECO:0000256" key="5">
    <source>
        <dbReference type="ARBA" id="ARBA00022692"/>
    </source>
</evidence>
<protein>
    <submittedName>
        <fullName evidence="11">Sodium/hydrogen exchanger</fullName>
    </submittedName>
</protein>
<dbReference type="PROSITE" id="PS51202">
    <property type="entry name" value="RCK_C"/>
    <property type="match status" value="1"/>
</dbReference>
<evidence type="ECO:0000256" key="7">
    <source>
        <dbReference type="ARBA" id="ARBA00023136"/>
    </source>
</evidence>
<keyword evidence="12" id="KW-1185">Reference proteome</keyword>
<dbReference type="STRING" id="717231.Flexsi_1064"/>
<dbReference type="GO" id="GO:0006813">
    <property type="term" value="P:potassium ion transport"/>
    <property type="evidence" value="ECO:0007669"/>
    <property type="project" value="UniProtKB-KW"/>
</dbReference>
<dbReference type="Proteomes" id="UP000006621">
    <property type="component" value="Chromosome"/>
</dbReference>
<evidence type="ECO:0000256" key="2">
    <source>
        <dbReference type="ARBA" id="ARBA00005551"/>
    </source>
</evidence>
<proteinExistence type="inferred from homology"/>
<dbReference type="PANTHER" id="PTHR42751:SF3">
    <property type="entry name" value="SODIUM_GLUTAMATE SYMPORTER"/>
    <property type="match status" value="1"/>
</dbReference>
<dbReference type="Pfam" id="PF00999">
    <property type="entry name" value="Na_H_Exchanger"/>
    <property type="match status" value="1"/>
</dbReference>
<dbReference type="Gene3D" id="3.30.70.1450">
    <property type="entry name" value="Regulator of K+ conductance, C-terminal domain"/>
    <property type="match status" value="1"/>
</dbReference>
<keyword evidence="4" id="KW-0633">Potassium transport</keyword>
<evidence type="ECO:0000259" key="9">
    <source>
        <dbReference type="PROSITE" id="PS51201"/>
    </source>
</evidence>
<dbReference type="InterPro" id="IPR036721">
    <property type="entry name" value="RCK_C_sf"/>
</dbReference>
<dbReference type="PROSITE" id="PS51201">
    <property type="entry name" value="RCK_N"/>
    <property type="match status" value="1"/>
</dbReference>
<dbReference type="AlphaFoldDB" id="F8E613"/>
<dbReference type="HOGENOM" id="CLU_005126_9_0_0"/>
<dbReference type="GO" id="GO:0016020">
    <property type="term" value="C:membrane"/>
    <property type="evidence" value="ECO:0007669"/>
    <property type="project" value="UniProtKB-SubCell"/>
</dbReference>
<keyword evidence="3" id="KW-0813">Transport</keyword>
<name>F8E613_FLESM</name>
<dbReference type="PANTHER" id="PTHR42751">
    <property type="entry name" value="SODIUM/HYDROGEN EXCHANGER FAMILY/TRKA DOMAIN PROTEIN"/>
    <property type="match status" value="1"/>
</dbReference>
<dbReference type="GO" id="GO:1902600">
    <property type="term" value="P:proton transmembrane transport"/>
    <property type="evidence" value="ECO:0007669"/>
    <property type="project" value="InterPro"/>
</dbReference>
<dbReference type="InterPro" id="IPR006153">
    <property type="entry name" value="Cation/H_exchanger_TM"/>
</dbReference>
<dbReference type="InterPro" id="IPR036291">
    <property type="entry name" value="NAD(P)-bd_dom_sf"/>
</dbReference>
<keyword evidence="5 8" id="KW-0812">Transmembrane</keyword>
<feature type="transmembrane region" description="Helical" evidence="8">
    <location>
        <begin position="87"/>
        <end position="110"/>
    </location>
</feature>
<evidence type="ECO:0000313" key="12">
    <source>
        <dbReference type="Proteomes" id="UP000006621"/>
    </source>
</evidence>
<dbReference type="Gene3D" id="3.40.50.720">
    <property type="entry name" value="NAD(P)-binding Rossmann-like Domain"/>
    <property type="match status" value="1"/>
</dbReference>
<feature type="domain" description="RCK C-terminal" evidence="10">
    <location>
        <begin position="570"/>
        <end position="656"/>
    </location>
</feature>
<feature type="transmembrane region" description="Helical" evidence="8">
    <location>
        <begin position="116"/>
        <end position="136"/>
    </location>
</feature>
<feature type="transmembrane region" description="Helical" evidence="8">
    <location>
        <begin position="219"/>
        <end position="236"/>
    </location>
</feature>
<feature type="transmembrane region" description="Helical" evidence="8">
    <location>
        <begin position="6"/>
        <end position="25"/>
    </location>
</feature>
<accession>F8E613</accession>
<gene>
    <name evidence="11" type="ordered locus">Flexsi_1064</name>
</gene>
<keyword evidence="4" id="KW-0630">Potassium</keyword>
<dbReference type="InterPro" id="IPR003148">
    <property type="entry name" value="RCK_N"/>
</dbReference>
<dbReference type="SUPFAM" id="SSF116726">
    <property type="entry name" value="TrkA C-terminal domain-like"/>
    <property type="match status" value="1"/>
</dbReference>
<dbReference type="eggNOG" id="COG1226">
    <property type="taxonomic scope" value="Bacteria"/>
</dbReference>
<dbReference type="InterPro" id="IPR006037">
    <property type="entry name" value="RCK_C"/>
</dbReference>
<reference evidence="12" key="2">
    <citation type="submission" date="2011-06" db="EMBL/GenBank/DDBJ databases">
        <title>The complete genome of Flexistipes sinusarabici DSM 4947.</title>
        <authorList>
            <person name="Lucas S."/>
            <person name="Han J."/>
            <person name="Lapidus A."/>
            <person name="Bruce D."/>
            <person name="Goodwin L."/>
            <person name="Pitluck S."/>
            <person name="Peters L."/>
            <person name="Kyrpides N."/>
            <person name="Mavromatis K."/>
            <person name="Ivanova N."/>
            <person name="Mikhailova N."/>
            <person name="Chertkov O."/>
            <person name="Detter J.C."/>
            <person name="Tapia R."/>
            <person name="Han C."/>
            <person name="Land M."/>
            <person name="Hauser L."/>
            <person name="Markowitz V."/>
            <person name="Cheng J.-F."/>
            <person name="Hugenholtz P."/>
            <person name="Woyke T."/>
            <person name="Wu D."/>
            <person name="Spring S."/>
            <person name="Schroeder M."/>
            <person name="Brambilla E."/>
            <person name="Klenk H.-P."/>
            <person name="Eisen J.A."/>
        </authorList>
    </citation>
    <scope>NUCLEOTIDE SEQUENCE [LARGE SCALE GENOMIC DNA]</scope>
    <source>
        <strain evidence="12">DSM 4947 / MAS 10</strain>
    </source>
</reference>
<dbReference type="eggNOG" id="COG0475">
    <property type="taxonomic scope" value="Bacteria"/>
</dbReference>
<evidence type="ECO:0000259" key="10">
    <source>
        <dbReference type="PROSITE" id="PS51202"/>
    </source>
</evidence>
<dbReference type="RefSeq" id="WP_013886211.1">
    <property type="nucleotide sequence ID" value="NC_015672.1"/>
</dbReference>
<dbReference type="EMBL" id="CP002858">
    <property type="protein sequence ID" value="AEI14721.1"/>
    <property type="molecule type" value="Genomic_DNA"/>
</dbReference>
<evidence type="ECO:0000256" key="3">
    <source>
        <dbReference type="ARBA" id="ARBA00022448"/>
    </source>
</evidence>
<keyword evidence="6 8" id="KW-1133">Transmembrane helix</keyword>
<feature type="transmembrane region" description="Helical" evidence="8">
    <location>
        <begin position="297"/>
        <end position="319"/>
    </location>
</feature>